<gene>
    <name evidence="10" type="ORF">DES37_110151</name>
</gene>
<dbReference type="InterPro" id="IPR012336">
    <property type="entry name" value="Thioredoxin-like_fold"/>
</dbReference>
<dbReference type="InterPro" id="IPR009094">
    <property type="entry name" value="DiS-bond_isomerase_DsbC/G_N_sf"/>
</dbReference>
<dbReference type="InterPro" id="IPR036249">
    <property type="entry name" value="Thioredoxin-like_sf"/>
</dbReference>
<sequence>MKISTGIAACLVLFSAMQAQADEPLPPAVAHIASQGITIIKKIKGPGGMQGWLGQYQGMGVTIYLTPDGKHAISGYLYDENGKNLSEALFKQALYIPQGRALWKKMAQGPVIKSGRDDAPRKLVVFADPFCPYCMRFHAAAQPWVDAGKVQLYTRLVAVLKPQSGRYAAAILSDSDPAKAWDAWEQSGGKQAPAFVEKTPQSTVQALQVNQQLMDEAGANATPAIYYLNQDNELQQVVGMPDEQQMAAMFGPK</sequence>
<feature type="signal peptide" evidence="7">
    <location>
        <begin position="1"/>
        <end position="21"/>
    </location>
</feature>
<dbReference type="Gene3D" id="3.10.450.70">
    <property type="entry name" value="Disulphide bond isomerase, DsbC/G, N-terminal"/>
    <property type="match status" value="1"/>
</dbReference>
<evidence type="ECO:0000256" key="6">
    <source>
        <dbReference type="ARBA" id="ARBA00023284"/>
    </source>
</evidence>
<evidence type="ECO:0000256" key="7">
    <source>
        <dbReference type="RuleBase" id="RU364038"/>
    </source>
</evidence>
<evidence type="ECO:0000256" key="4">
    <source>
        <dbReference type="ARBA" id="ARBA00022764"/>
    </source>
</evidence>
<dbReference type="RefSeq" id="WP_110026988.1">
    <property type="nucleotide sequence ID" value="NZ_QGTS01000010.1"/>
</dbReference>
<evidence type="ECO:0000259" key="8">
    <source>
        <dbReference type="Pfam" id="PF10411"/>
    </source>
</evidence>
<dbReference type="Gene3D" id="3.40.30.10">
    <property type="entry name" value="Glutaredoxin"/>
    <property type="match status" value="1"/>
</dbReference>
<evidence type="ECO:0000313" key="10">
    <source>
        <dbReference type="EMBL" id="PWW06745.1"/>
    </source>
</evidence>
<name>A0A317PWT9_9ENTR</name>
<protein>
    <recommendedName>
        <fullName evidence="7">Thiol:disulfide interchange protein</fullName>
    </recommendedName>
</protein>
<evidence type="ECO:0000259" key="9">
    <source>
        <dbReference type="Pfam" id="PF13098"/>
    </source>
</evidence>
<feature type="domain" description="Disulphide bond isomerase DsbC/G N-terminal" evidence="8">
    <location>
        <begin position="38"/>
        <end position="87"/>
    </location>
</feature>
<dbReference type="OrthoDB" id="5298214at2"/>
<dbReference type="Pfam" id="PF13098">
    <property type="entry name" value="Thioredoxin_2"/>
    <property type="match status" value="1"/>
</dbReference>
<proteinExistence type="inferred from homology"/>
<comment type="caution">
    <text evidence="10">The sequence shown here is derived from an EMBL/GenBank/DDBJ whole genome shotgun (WGS) entry which is preliminary data.</text>
</comment>
<organism evidence="10 11">
    <name type="scientific">Mangrovibacter plantisponsor</name>
    <dbReference type="NCBI Taxonomy" id="451513"/>
    <lineage>
        <taxon>Bacteria</taxon>
        <taxon>Pseudomonadati</taxon>
        <taxon>Pseudomonadota</taxon>
        <taxon>Gammaproteobacteria</taxon>
        <taxon>Enterobacterales</taxon>
        <taxon>Enterobacteriaceae</taxon>
        <taxon>Mangrovibacter</taxon>
    </lineage>
</organism>
<keyword evidence="6 7" id="KW-0676">Redox-active center</keyword>
<evidence type="ECO:0000256" key="1">
    <source>
        <dbReference type="ARBA" id="ARBA00004418"/>
    </source>
</evidence>
<evidence type="ECO:0000256" key="5">
    <source>
        <dbReference type="ARBA" id="ARBA00023157"/>
    </source>
</evidence>
<dbReference type="PANTHER" id="PTHR35272:SF4">
    <property type="entry name" value="THIOL:DISULFIDE INTERCHANGE PROTEIN DSBG"/>
    <property type="match status" value="1"/>
</dbReference>
<keyword evidence="4 7" id="KW-0574">Periplasm</keyword>
<evidence type="ECO:0000256" key="2">
    <source>
        <dbReference type="ARBA" id="ARBA00009813"/>
    </source>
</evidence>
<keyword evidence="5" id="KW-1015">Disulfide bond</keyword>
<comment type="similarity">
    <text evidence="2 7">Belongs to the thioredoxin family. DsbC subfamily.</text>
</comment>
<dbReference type="NCBIfam" id="NF008657">
    <property type="entry name" value="PRK11657.1"/>
    <property type="match status" value="1"/>
</dbReference>
<dbReference type="Pfam" id="PF10411">
    <property type="entry name" value="DsbC_N"/>
    <property type="match status" value="1"/>
</dbReference>
<dbReference type="InterPro" id="IPR018950">
    <property type="entry name" value="DiS-bond_isomerase_DsbC/G_N"/>
</dbReference>
<dbReference type="Proteomes" id="UP000246744">
    <property type="component" value="Unassembled WGS sequence"/>
</dbReference>
<dbReference type="InterPro" id="IPR033954">
    <property type="entry name" value="DiS-bond_Isoase_DsbC/G"/>
</dbReference>
<evidence type="ECO:0000313" key="11">
    <source>
        <dbReference type="Proteomes" id="UP000246744"/>
    </source>
</evidence>
<keyword evidence="3 7" id="KW-0732">Signal</keyword>
<dbReference type="InterPro" id="IPR051470">
    <property type="entry name" value="Thiol:disulfide_interchange"/>
</dbReference>
<keyword evidence="11" id="KW-1185">Reference proteome</keyword>
<feature type="domain" description="Thioredoxin-like fold" evidence="9">
    <location>
        <begin position="120"/>
        <end position="249"/>
    </location>
</feature>
<comment type="function">
    <text evidence="7">Required for disulfide bond formation in some periplasmic proteins. Acts by transferring its disulfide bond to other proteins and is reduced in the process.</text>
</comment>
<dbReference type="SUPFAM" id="SSF54423">
    <property type="entry name" value="DsbC/DsbG N-terminal domain-like"/>
    <property type="match status" value="1"/>
</dbReference>
<dbReference type="GO" id="GO:0042597">
    <property type="term" value="C:periplasmic space"/>
    <property type="evidence" value="ECO:0007669"/>
    <property type="project" value="UniProtKB-SubCell"/>
</dbReference>
<accession>A0A317PWT9</accession>
<dbReference type="SUPFAM" id="SSF52833">
    <property type="entry name" value="Thioredoxin-like"/>
    <property type="match status" value="1"/>
</dbReference>
<comment type="subcellular location">
    <subcellularLocation>
        <location evidence="1 7">Periplasm</location>
    </subcellularLocation>
</comment>
<reference evidence="10 11" key="1">
    <citation type="submission" date="2018-05" db="EMBL/GenBank/DDBJ databases">
        <title>Genomic Encyclopedia of Type Strains, Phase IV (KMG-IV): sequencing the most valuable type-strain genomes for metagenomic binning, comparative biology and taxonomic classification.</title>
        <authorList>
            <person name="Goeker M."/>
        </authorList>
    </citation>
    <scope>NUCLEOTIDE SEQUENCE [LARGE SCALE GENOMIC DNA]</scope>
    <source>
        <strain evidence="10 11">DSM 19579</strain>
    </source>
</reference>
<dbReference type="EMBL" id="QGTS01000010">
    <property type="protein sequence ID" value="PWW06745.1"/>
    <property type="molecule type" value="Genomic_DNA"/>
</dbReference>
<dbReference type="CDD" id="cd03020">
    <property type="entry name" value="DsbA_DsbC_DsbG"/>
    <property type="match status" value="1"/>
</dbReference>
<dbReference type="AlphaFoldDB" id="A0A317PWT9"/>
<dbReference type="PANTHER" id="PTHR35272">
    <property type="entry name" value="THIOL:DISULFIDE INTERCHANGE PROTEIN DSBC-RELATED"/>
    <property type="match status" value="1"/>
</dbReference>
<evidence type="ECO:0000256" key="3">
    <source>
        <dbReference type="ARBA" id="ARBA00022729"/>
    </source>
</evidence>
<feature type="chain" id="PRO_5016189718" description="Thiol:disulfide interchange protein" evidence="7">
    <location>
        <begin position="22"/>
        <end position="253"/>
    </location>
</feature>